<dbReference type="GO" id="GO:0004519">
    <property type="term" value="F:endonuclease activity"/>
    <property type="evidence" value="ECO:0007669"/>
    <property type="project" value="UniProtKB-KW"/>
</dbReference>
<evidence type="ECO:0000256" key="1">
    <source>
        <dbReference type="ARBA" id="ARBA00022722"/>
    </source>
</evidence>
<dbReference type="Proteomes" id="UP001517376">
    <property type="component" value="Unassembled WGS sequence"/>
</dbReference>
<dbReference type="PANTHER" id="PTHR41286:SF1">
    <property type="entry name" value="HNH NUCLEASE YAJD-RELATED"/>
    <property type="match status" value="1"/>
</dbReference>
<dbReference type="EMBL" id="JAAATW010000001">
    <property type="protein sequence ID" value="NBE05941.1"/>
    <property type="molecule type" value="Genomic_DNA"/>
</dbReference>
<organism evidence="6 7">
    <name type="scientific">Paragemmobacter ruber</name>
    <dbReference type="NCBI Taxonomy" id="1985673"/>
    <lineage>
        <taxon>Bacteria</taxon>
        <taxon>Pseudomonadati</taxon>
        <taxon>Pseudomonadota</taxon>
        <taxon>Alphaproteobacteria</taxon>
        <taxon>Rhodobacterales</taxon>
        <taxon>Paracoccaceae</taxon>
        <taxon>Paragemmobacter</taxon>
    </lineage>
</organism>
<feature type="domain" description="HNH nuclease" evidence="5">
    <location>
        <begin position="59"/>
        <end position="113"/>
    </location>
</feature>
<accession>A0ABW9Y0C6</accession>
<keyword evidence="1" id="KW-0540">Nuclease</keyword>
<evidence type="ECO:0000256" key="3">
    <source>
        <dbReference type="ARBA" id="ARBA00038412"/>
    </source>
</evidence>
<comment type="caution">
    <text evidence="6">The sequence shown here is derived from an EMBL/GenBank/DDBJ whole genome shotgun (WGS) entry which is preliminary data.</text>
</comment>
<dbReference type="Pfam" id="PF01844">
    <property type="entry name" value="HNH"/>
    <property type="match status" value="1"/>
</dbReference>
<evidence type="ECO:0000256" key="2">
    <source>
        <dbReference type="ARBA" id="ARBA00022801"/>
    </source>
</evidence>
<dbReference type="InterPro" id="IPR002711">
    <property type="entry name" value="HNH"/>
</dbReference>
<evidence type="ECO:0000256" key="4">
    <source>
        <dbReference type="ARBA" id="ARBA00040194"/>
    </source>
</evidence>
<sequence>MKLCCAPGCDDLAVDGGPRCADHQAEREAKVAAARARAKAGVAAHGGDRFYRSARWKDESKAYLCRHPNCAECARDGLVVAAREVDHIVPHRGDPKLFWKRSNWQGLCKPCHSRKTAREVWGHRGVSKNPAPPP</sequence>
<proteinExistence type="inferred from homology"/>
<evidence type="ECO:0000313" key="6">
    <source>
        <dbReference type="EMBL" id="NBE05941.1"/>
    </source>
</evidence>
<keyword evidence="7" id="KW-1185">Reference proteome</keyword>
<keyword evidence="6" id="KW-0255">Endonuclease</keyword>
<reference evidence="7" key="1">
    <citation type="submission" date="2020-01" db="EMBL/GenBank/DDBJ databases">
        <title>Sphingomonas sp. strain CSW-10.</title>
        <authorList>
            <person name="Chen W.-M."/>
        </authorList>
    </citation>
    <scope>NUCLEOTIDE SEQUENCE [LARGE SCALE GENOMIC DNA]</scope>
    <source>
        <strain evidence="7">CCP-1</strain>
    </source>
</reference>
<keyword evidence="2" id="KW-0378">Hydrolase</keyword>
<evidence type="ECO:0000259" key="5">
    <source>
        <dbReference type="SMART" id="SM00507"/>
    </source>
</evidence>
<dbReference type="CDD" id="cd00085">
    <property type="entry name" value="HNHc"/>
    <property type="match status" value="1"/>
</dbReference>
<dbReference type="PANTHER" id="PTHR41286">
    <property type="entry name" value="HNH NUCLEASE YAJD-RELATED"/>
    <property type="match status" value="1"/>
</dbReference>
<dbReference type="InterPro" id="IPR003615">
    <property type="entry name" value="HNH_nuc"/>
</dbReference>
<dbReference type="SMART" id="SM00507">
    <property type="entry name" value="HNHc"/>
    <property type="match status" value="1"/>
</dbReference>
<evidence type="ECO:0000313" key="7">
    <source>
        <dbReference type="Proteomes" id="UP001517376"/>
    </source>
</evidence>
<gene>
    <name evidence="6" type="ORF">GU920_00160</name>
</gene>
<name>A0ABW9Y0C6_9RHOB</name>
<dbReference type="Gene3D" id="1.10.30.50">
    <property type="match status" value="1"/>
</dbReference>
<comment type="similarity">
    <text evidence="3">Belongs to the HNH nuclease family.</text>
</comment>
<protein>
    <recommendedName>
        <fullName evidence="4">Putative HNH nuclease YajD</fullName>
    </recommendedName>
</protein>